<dbReference type="EMBL" id="BQXS01013191">
    <property type="protein sequence ID" value="GKT28588.1"/>
    <property type="molecule type" value="Genomic_DNA"/>
</dbReference>
<feature type="non-terminal residue" evidence="2">
    <location>
        <position position="166"/>
    </location>
</feature>
<gene>
    <name evidence="2" type="ORF">ADUPG1_014022</name>
</gene>
<reference evidence="2" key="1">
    <citation type="submission" date="2022-03" db="EMBL/GenBank/DDBJ databases">
        <title>Draft genome sequence of Aduncisulcus paluster, a free-living microaerophilic Fornicata.</title>
        <authorList>
            <person name="Yuyama I."/>
            <person name="Kume K."/>
            <person name="Tamura T."/>
            <person name="Inagaki Y."/>
            <person name="Hashimoto T."/>
        </authorList>
    </citation>
    <scope>NUCLEOTIDE SEQUENCE</scope>
    <source>
        <strain evidence="2">NY0171</strain>
    </source>
</reference>
<evidence type="ECO:0000313" key="3">
    <source>
        <dbReference type="Proteomes" id="UP001057375"/>
    </source>
</evidence>
<feature type="region of interest" description="Disordered" evidence="1">
    <location>
        <begin position="86"/>
        <end position="119"/>
    </location>
</feature>
<feature type="compositionally biased region" description="Basic and acidic residues" evidence="1">
    <location>
        <begin position="106"/>
        <end position="119"/>
    </location>
</feature>
<keyword evidence="3" id="KW-1185">Reference proteome</keyword>
<protein>
    <submittedName>
        <fullName evidence="2">Uncharacterized protein</fullName>
    </submittedName>
</protein>
<dbReference type="Proteomes" id="UP001057375">
    <property type="component" value="Unassembled WGS sequence"/>
</dbReference>
<organism evidence="2 3">
    <name type="scientific">Aduncisulcus paluster</name>
    <dbReference type="NCBI Taxonomy" id="2918883"/>
    <lineage>
        <taxon>Eukaryota</taxon>
        <taxon>Metamonada</taxon>
        <taxon>Carpediemonas-like organisms</taxon>
        <taxon>Aduncisulcus</taxon>
    </lineage>
</organism>
<evidence type="ECO:0000313" key="2">
    <source>
        <dbReference type="EMBL" id="GKT28588.1"/>
    </source>
</evidence>
<feature type="compositionally biased region" description="Basic and acidic residues" evidence="1">
    <location>
        <begin position="86"/>
        <end position="99"/>
    </location>
</feature>
<sequence>MSRLSEYLVNMKCWPIIPSIRHDPSPSLILSVMSTLSFCISGTSLCRLPTRALALSSREVKRRVCMELVAGVERWRERERRDLELRKGEKKRRDEWKKEEKRKRKKEEEKRKKGEEERRSVRDLWKTIKEEKLSSQFGFVQDSIINIVNVEERIERILCMTEYEEG</sequence>
<name>A0ABQ5K7P9_9EUKA</name>
<accession>A0ABQ5K7P9</accession>
<evidence type="ECO:0000256" key="1">
    <source>
        <dbReference type="SAM" id="MobiDB-lite"/>
    </source>
</evidence>
<comment type="caution">
    <text evidence="2">The sequence shown here is derived from an EMBL/GenBank/DDBJ whole genome shotgun (WGS) entry which is preliminary data.</text>
</comment>
<proteinExistence type="predicted"/>